<protein>
    <submittedName>
        <fullName evidence="6">MBL fold metallo-hydrolase</fullName>
    </submittedName>
</protein>
<dbReference type="CDD" id="cd06262">
    <property type="entry name" value="metallo-hydrolase-like_MBL-fold"/>
    <property type="match status" value="1"/>
</dbReference>
<dbReference type="InterPro" id="IPR036866">
    <property type="entry name" value="RibonucZ/Hydroxyglut_hydro"/>
</dbReference>
<dbReference type="Gene3D" id="3.60.15.10">
    <property type="entry name" value="Ribonuclease Z/Hydroxyacylglutathione hydrolase-like"/>
    <property type="match status" value="1"/>
</dbReference>
<keyword evidence="3" id="KW-0378">Hydrolase</keyword>
<comment type="cofactor">
    <cofactor evidence="1">
        <name>Zn(2+)</name>
        <dbReference type="ChEBI" id="CHEBI:29105"/>
    </cofactor>
</comment>
<gene>
    <name evidence="6" type="ORF">IEO70_07100</name>
</gene>
<dbReference type="InterPro" id="IPR051453">
    <property type="entry name" value="MBL_Glyoxalase_II"/>
</dbReference>
<dbReference type="GO" id="GO:0016787">
    <property type="term" value="F:hydrolase activity"/>
    <property type="evidence" value="ECO:0007669"/>
    <property type="project" value="UniProtKB-KW"/>
</dbReference>
<accession>A0A927CW32</accession>
<evidence type="ECO:0000259" key="5">
    <source>
        <dbReference type="SMART" id="SM00849"/>
    </source>
</evidence>
<reference evidence="6" key="1">
    <citation type="submission" date="2020-09" db="EMBL/GenBank/DDBJ databases">
        <title>Bacillus faecalis sp. nov., a moderately halophilic bacterium isolated from cow faeces.</title>
        <authorList>
            <person name="Jiang L."/>
            <person name="Lee J."/>
        </authorList>
    </citation>
    <scope>NUCLEOTIDE SEQUENCE</scope>
    <source>
        <strain evidence="6">AGMB 02131</strain>
    </source>
</reference>
<keyword evidence="2" id="KW-0479">Metal-binding</keyword>
<feature type="domain" description="Metallo-beta-lactamase" evidence="5">
    <location>
        <begin position="12"/>
        <end position="192"/>
    </location>
</feature>
<comment type="caution">
    <text evidence="6">The sequence shown here is derived from an EMBL/GenBank/DDBJ whole genome shotgun (WGS) entry which is preliminary data.</text>
</comment>
<sequence>MKYIQMPLGPLQTNCYILHDDENNCIIFDPGEESAKLISFVKDKKLKPLAVLLTHAHFDHIGALDDVRDAFGIPAYIHEKENKWLADARLNGSVAFLMGQQIVQRKAEELISKEGQLEIGSFTFEVLETPGHSIGSVSYYLKEAGFLFSGDVLFQGSIGRTDLSGGSMETLMASIRTKLLALPHNTIVFPGHGPITTIEEELDYNPFLRGM</sequence>
<keyword evidence="7" id="KW-1185">Reference proteome</keyword>
<dbReference type="Pfam" id="PF00753">
    <property type="entry name" value="Lactamase_B"/>
    <property type="match status" value="1"/>
</dbReference>
<evidence type="ECO:0000256" key="3">
    <source>
        <dbReference type="ARBA" id="ARBA00022801"/>
    </source>
</evidence>
<evidence type="ECO:0000313" key="7">
    <source>
        <dbReference type="Proteomes" id="UP000602076"/>
    </source>
</evidence>
<dbReference type="Proteomes" id="UP000602076">
    <property type="component" value="Unassembled WGS sequence"/>
</dbReference>
<dbReference type="PANTHER" id="PTHR46233">
    <property type="entry name" value="HYDROXYACYLGLUTATHIONE HYDROLASE GLOC"/>
    <property type="match status" value="1"/>
</dbReference>
<name>A0A927CW32_9BACI</name>
<dbReference type="GO" id="GO:0046872">
    <property type="term" value="F:metal ion binding"/>
    <property type="evidence" value="ECO:0007669"/>
    <property type="project" value="UniProtKB-KW"/>
</dbReference>
<dbReference type="EMBL" id="JACXSI010000013">
    <property type="protein sequence ID" value="MBD3108131.1"/>
    <property type="molecule type" value="Genomic_DNA"/>
</dbReference>
<organism evidence="6 7">
    <name type="scientific">Peribacillus faecalis</name>
    <dbReference type="NCBI Taxonomy" id="2772559"/>
    <lineage>
        <taxon>Bacteria</taxon>
        <taxon>Bacillati</taxon>
        <taxon>Bacillota</taxon>
        <taxon>Bacilli</taxon>
        <taxon>Bacillales</taxon>
        <taxon>Bacillaceae</taxon>
        <taxon>Peribacillus</taxon>
    </lineage>
</organism>
<evidence type="ECO:0000313" key="6">
    <source>
        <dbReference type="EMBL" id="MBD3108131.1"/>
    </source>
</evidence>
<dbReference type="SUPFAM" id="SSF56281">
    <property type="entry name" value="Metallo-hydrolase/oxidoreductase"/>
    <property type="match status" value="1"/>
</dbReference>
<dbReference type="PANTHER" id="PTHR46233:SF3">
    <property type="entry name" value="HYDROXYACYLGLUTATHIONE HYDROLASE GLOC"/>
    <property type="match status" value="1"/>
</dbReference>
<proteinExistence type="predicted"/>
<dbReference type="InterPro" id="IPR001279">
    <property type="entry name" value="Metallo-B-lactamas"/>
</dbReference>
<dbReference type="RefSeq" id="WP_190997670.1">
    <property type="nucleotide sequence ID" value="NZ_JACXSI010000013.1"/>
</dbReference>
<evidence type="ECO:0000256" key="4">
    <source>
        <dbReference type="ARBA" id="ARBA00022833"/>
    </source>
</evidence>
<evidence type="ECO:0000256" key="2">
    <source>
        <dbReference type="ARBA" id="ARBA00022723"/>
    </source>
</evidence>
<dbReference type="AlphaFoldDB" id="A0A927CW32"/>
<keyword evidence="4" id="KW-0862">Zinc</keyword>
<dbReference type="SMART" id="SM00849">
    <property type="entry name" value="Lactamase_B"/>
    <property type="match status" value="1"/>
</dbReference>
<evidence type="ECO:0000256" key="1">
    <source>
        <dbReference type="ARBA" id="ARBA00001947"/>
    </source>
</evidence>